<dbReference type="EMBL" id="SMZT01000011">
    <property type="protein sequence ID" value="TDL38199.1"/>
    <property type="molecule type" value="Genomic_DNA"/>
</dbReference>
<reference evidence="1 2" key="1">
    <citation type="submission" date="2019-03" db="EMBL/GenBank/DDBJ databases">
        <title>Genome Sequencing and Assembly of Various Microbes Isolated from Partially Reclaimed Soil and Acid Mine Drainage (AMD) Site.</title>
        <authorList>
            <person name="Steinbock B."/>
            <person name="Bechtold R."/>
            <person name="Sevigny J.L."/>
            <person name="Thomas D."/>
            <person name="Cuthill L.R."/>
            <person name="Aveiro Johannsen E.J."/>
            <person name="Thomas K."/>
            <person name="Ghosh A."/>
        </authorList>
    </citation>
    <scope>NUCLEOTIDE SEQUENCE [LARGE SCALE GENOMIC DNA]</scope>
    <source>
        <strain evidence="1 2">S-A3</strain>
    </source>
</reference>
<name>A0A4R5Y1E3_KOCRO</name>
<feature type="non-terminal residue" evidence="1">
    <location>
        <position position="45"/>
    </location>
</feature>
<evidence type="ECO:0000313" key="1">
    <source>
        <dbReference type="EMBL" id="TDL38199.1"/>
    </source>
</evidence>
<proteinExistence type="predicted"/>
<dbReference type="Proteomes" id="UP000295163">
    <property type="component" value="Unassembled WGS sequence"/>
</dbReference>
<comment type="caution">
    <text evidence="1">The sequence shown here is derived from an EMBL/GenBank/DDBJ whole genome shotgun (WGS) entry which is preliminary data.</text>
</comment>
<dbReference type="AlphaFoldDB" id="A0A4R5Y1E3"/>
<protein>
    <submittedName>
        <fullName evidence="1">MFS transporter</fullName>
    </submittedName>
</protein>
<organism evidence="1 2">
    <name type="scientific">Kocuria rosea</name>
    <name type="common">Deinococcus erythromyxa</name>
    <name type="synonym">Micrococcus rubens</name>
    <dbReference type="NCBI Taxonomy" id="1275"/>
    <lineage>
        <taxon>Bacteria</taxon>
        <taxon>Bacillati</taxon>
        <taxon>Actinomycetota</taxon>
        <taxon>Actinomycetes</taxon>
        <taxon>Micrococcales</taxon>
        <taxon>Micrococcaceae</taxon>
        <taxon>Kocuria</taxon>
    </lineage>
</organism>
<sequence length="45" mass="4729">MSQRSVPAHALPWVVVGIVLVALSLRAPIIAPTPVITQIQSDLGL</sequence>
<evidence type="ECO:0000313" key="2">
    <source>
        <dbReference type="Proteomes" id="UP000295163"/>
    </source>
</evidence>
<accession>A0A4R5Y1E3</accession>
<gene>
    <name evidence="1" type="ORF">E2R59_17365</name>
</gene>